<dbReference type="NCBIfam" id="TIGR00103">
    <property type="entry name" value="DNA_YbaB_EbfC"/>
    <property type="match status" value="1"/>
</dbReference>
<dbReference type="Pfam" id="PF02575">
    <property type="entry name" value="YbaB_DNA_bd"/>
    <property type="match status" value="1"/>
</dbReference>
<dbReference type="EMBL" id="PJNH01000003">
    <property type="protein sequence ID" value="PKR77473.1"/>
    <property type="molecule type" value="Genomic_DNA"/>
</dbReference>
<evidence type="ECO:0000313" key="5">
    <source>
        <dbReference type="EMBL" id="PKR77473.1"/>
    </source>
</evidence>
<name>A0A2I0QT05_9BACI</name>
<accession>A0A2I0QT05</accession>
<protein>
    <recommendedName>
        <fullName evidence="3">Nucleoid-associated protein CEY16_12165</fullName>
    </recommendedName>
</protein>
<keyword evidence="2 3" id="KW-0238">DNA-binding</keyword>
<evidence type="ECO:0000256" key="1">
    <source>
        <dbReference type="ARBA" id="ARBA00022490"/>
    </source>
</evidence>
<reference evidence="5 6" key="1">
    <citation type="submission" date="2017-06" db="EMBL/GenBank/DDBJ databases">
        <title>the draft geome sequence of Illustriluteabacillus marina B3227.</title>
        <authorList>
            <person name="He R.-H."/>
            <person name="Du Z.-J."/>
        </authorList>
    </citation>
    <scope>NUCLEOTIDE SEQUENCE [LARGE SCALE GENOMIC DNA]</scope>
    <source>
        <strain evidence="5 6">B3227</strain>
    </source>
</reference>
<dbReference type="AlphaFoldDB" id="A0A2I0QT05"/>
<comment type="caution">
    <text evidence="5">The sequence shown here is derived from an EMBL/GenBank/DDBJ whole genome shotgun (WGS) entry which is preliminary data.</text>
</comment>
<dbReference type="PANTHER" id="PTHR33449">
    <property type="entry name" value="NUCLEOID-ASSOCIATED PROTEIN YBAB"/>
    <property type="match status" value="1"/>
</dbReference>
<dbReference type="FunFam" id="3.30.1310.10:FF:000002">
    <property type="entry name" value="Nucleoid-associated protein IKC_06587"/>
    <property type="match status" value="1"/>
</dbReference>
<keyword evidence="6" id="KW-1185">Reference proteome</keyword>
<dbReference type="HAMAP" id="MF_00274">
    <property type="entry name" value="DNA_YbaB_EbfC"/>
    <property type="match status" value="1"/>
</dbReference>
<dbReference type="GO" id="GO:0043590">
    <property type="term" value="C:bacterial nucleoid"/>
    <property type="evidence" value="ECO:0007669"/>
    <property type="project" value="UniProtKB-UniRule"/>
</dbReference>
<comment type="similarity">
    <text evidence="3">Belongs to the YbaB/EbfC family.</text>
</comment>
<keyword evidence="4" id="KW-0175">Coiled coil</keyword>
<organism evidence="5 6">
    <name type="scientific">Halalkalibacillus sediminis</name>
    <dbReference type="NCBI Taxonomy" id="2018042"/>
    <lineage>
        <taxon>Bacteria</taxon>
        <taxon>Bacillati</taxon>
        <taxon>Bacillota</taxon>
        <taxon>Bacilli</taxon>
        <taxon>Bacillales</taxon>
        <taxon>Bacillaceae</taxon>
        <taxon>Halalkalibacillus</taxon>
    </lineage>
</organism>
<dbReference type="SUPFAM" id="SSF82607">
    <property type="entry name" value="YbaB-like"/>
    <property type="match status" value="1"/>
</dbReference>
<dbReference type="GO" id="GO:0005829">
    <property type="term" value="C:cytosol"/>
    <property type="evidence" value="ECO:0007669"/>
    <property type="project" value="TreeGrafter"/>
</dbReference>
<keyword evidence="1 3" id="KW-0963">Cytoplasm</keyword>
<dbReference type="GO" id="GO:0003677">
    <property type="term" value="F:DNA binding"/>
    <property type="evidence" value="ECO:0007669"/>
    <property type="project" value="UniProtKB-UniRule"/>
</dbReference>
<evidence type="ECO:0000256" key="3">
    <source>
        <dbReference type="HAMAP-Rule" id="MF_00274"/>
    </source>
</evidence>
<dbReference type="Gene3D" id="3.30.1310.10">
    <property type="entry name" value="Nucleoid-associated protein YbaB-like domain"/>
    <property type="match status" value="1"/>
</dbReference>
<dbReference type="InterPro" id="IPR004401">
    <property type="entry name" value="YbaB/EbfC"/>
</dbReference>
<evidence type="ECO:0000256" key="4">
    <source>
        <dbReference type="SAM" id="Coils"/>
    </source>
</evidence>
<comment type="function">
    <text evidence="3">Binds to DNA and alters its conformation. May be involved in regulation of gene expression, nucleoid organization and DNA protection.</text>
</comment>
<evidence type="ECO:0000256" key="2">
    <source>
        <dbReference type="ARBA" id="ARBA00023125"/>
    </source>
</evidence>
<evidence type="ECO:0000313" key="6">
    <source>
        <dbReference type="Proteomes" id="UP000243524"/>
    </source>
</evidence>
<dbReference type="RefSeq" id="WP_101332301.1">
    <property type="nucleotide sequence ID" value="NZ_PJNH01000003.1"/>
</dbReference>
<dbReference type="Proteomes" id="UP000243524">
    <property type="component" value="Unassembled WGS sequence"/>
</dbReference>
<comment type="subunit">
    <text evidence="3">Homodimer.</text>
</comment>
<dbReference type="InterPro" id="IPR036894">
    <property type="entry name" value="YbaB-like_sf"/>
</dbReference>
<gene>
    <name evidence="5" type="ORF">CEY16_12165</name>
</gene>
<proteinExistence type="inferred from homology"/>
<feature type="coiled-coil region" evidence="4">
    <location>
        <begin position="8"/>
        <end position="35"/>
    </location>
</feature>
<dbReference type="PANTHER" id="PTHR33449:SF1">
    <property type="entry name" value="NUCLEOID-ASSOCIATED PROTEIN YBAB"/>
    <property type="match status" value="1"/>
</dbReference>
<dbReference type="PIRSF" id="PIRSF004555">
    <property type="entry name" value="UCP004555"/>
    <property type="match status" value="1"/>
</dbReference>
<dbReference type="OrthoDB" id="9795263at2"/>
<comment type="subcellular location">
    <subcellularLocation>
        <location evidence="3">Cytoplasm</location>
        <location evidence="3">Nucleoid</location>
    </subcellularLocation>
</comment>
<sequence length="107" mass="11939">MKGGMGNMNNMMKQMQKMQKKMMKAQEELHEMSFEATAGGGMVKVVANGKKEITDVEINEEVVDPDDVDMLQDLIIAATNEVLQQVETTTNEKMGEFTKGMNMPGMF</sequence>